<organism evidence="2 3">
    <name type="scientific">Nonomuraea longicatena</name>
    <dbReference type="NCBI Taxonomy" id="83682"/>
    <lineage>
        <taxon>Bacteria</taxon>
        <taxon>Bacillati</taxon>
        <taxon>Actinomycetota</taxon>
        <taxon>Actinomycetes</taxon>
        <taxon>Streptosporangiales</taxon>
        <taxon>Streptosporangiaceae</taxon>
        <taxon>Nonomuraea</taxon>
    </lineage>
</organism>
<evidence type="ECO:0000313" key="3">
    <source>
        <dbReference type="Proteomes" id="UP001501578"/>
    </source>
</evidence>
<dbReference type="Proteomes" id="UP001501578">
    <property type="component" value="Unassembled WGS sequence"/>
</dbReference>
<keyword evidence="1" id="KW-0812">Transmembrane</keyword>
<evidence type="ECO:0000256" key="1">
    <source>
        <dbReference type="SAM" id="Phobius"/>
    </source>
</evidence>
<sequence>MLLFATPLVIALAGVLLDTPLGPVGLLVLGAFVVLVLVKVSAEDEPTEDNHAHERRVVEQARLYGGRYLLPEDYDERASALLRRTQEAIGSVLRSHVNAEGLLDDARNAILLPAQEWEIATLLAKLSRLRSEHHDLMARGVAPEVEAVVEPLERALHTSESAVAARVEALERYAEHVAEAERAYHARSQIEDLRALLPRYEELLAEAGADRLAVTEIDRLAEDADHLEQALRRSVSSAHEAFRYLES</sequence>
<feature type="transmembrane region" description="Helical" evidence="1">
    <location>
        <begin position="23"/>
        <end position="42"/>
    </location>
</feature>
<keyword evidence="1" id="KW-1133">Transmembrane helix</keyword>
<comment type="caution">
    <text evidence="2">The sequence shown here is derived from an EMBL/GenBank/DDBJ whole genome shotgun (WGS) entry which is preliminary data.</text>
</comment>
<dbReference type="EMBL" id="BAAAHQ010000049">
    <property type="protein sequence ID" value="GAA0951401.1"/>
    <property type="molecule type" value="Genomic_DNA"/>
</dbReference>
<name>A0ABN1R3J9_9ACTN</name>
<keyword evidence="1" id="KW-0472">Membrane</keyword>
<proteinExistence type="predicted"/>
<evidence type="ECO:0000313" key="2">
    <source>
        <dbReference type="EMBL" id="GAA0951401.1"/>
    </source>
</evidence>
<keyword evidence="3" id="KW-1185">Reference proteome</keyword>
<reference evidence="2 3" key="1">
    <citation type="journal article" date="2019" name="Int. J. Syst. Evol. Microbiol.">
        <title>The Global Catalogue of Microorganisms (GCM) 10K type strain sequencing project: providing services to taxonomists for standard genome sequencing and annotation.</title>
        <authorList>
            <consortium name="The Broad Institute Genomics Platform"/>
            <consortium name="The Broad Institute Genome Sequencing Center for Infectious Disease"/>
            <person name="Wu L."/>
            <person name="Ma J."/>
        </authorList>
    </citation>
    <scope>NUCLEOTIDE SEQUENCE [LARGE SCALE GENOMIC DNA]</scope>
    <source>
        <strain evidence="2 3">JCM 11136</strain>
    </source>
</reference>
<protein>
    <submittedName>
        <fullName evidence="2">Uncharacterized protein</fullName>
    </submittedName>
</protein>
<gene>
    <name evidence="2" type="ORF">GCM10009560_72090</name>
</gene>
<accession>A0ABN1R3J9</accession>
<dbReference type="RefSeq" id="WP_343954791.1">
    <property type="nucleotide sequence ID" value="NZ_BAAAHQ010000049.1"/>
</dbReference>